<dbReference type="Pfam" id="PF22936">
    <property type="entry name" value="Pol_BBD"/>
    <property type="match status" value="1"/>
</dbReference>
<feature type="domain" description="CCHC-type" evidence="7">
    <location>
        <begin position="247"/>
        <end position="261"/>
    </location>
</feature>
<dbReference type="GO" id="GO:0008270">
    <property type="term" value="F:zinc ion binding"/>
    <property type="evidence" value="ECO:0007669"/>
    <property type="project" value="UniProtKB-KW"/>
</dbReference>
<dbReference type="GO" id="GO:0004190">
    <property type="term" value="F:aspartic-type endopeptidase activity"/>
    <property type="evidence" value="ECO:0007669"/>
    <property type="project" value="UniProtKB-KW"/>
</dbReference>
<dbReference type="InterPro" id="IPR043502">
    <property type="entry name" value="DNA/RNA_pol_sf"/>
</dbReference>
<dbReference type="InterPro" id="IPR036397">
    <property type="entry name" value="RNaseH_sf"/>
</dbReference>
<dbReference type="PROSITE" id="PS50158">
    <property type="entry name" value="ZF_CCHC"/>
    <property type="match status" value="2"/>
</dbReference>
<dbReference type="InterPro" id="IPR001584">
    <property type="entry name" value="Integrase_cat-core"/>
</dbReference>
<dbReference type="InterPro" id="IPR001878">
    <property type="entry name" value="Znf_CCHC"/>
</dbReference>
<dbReference type="Pfam" id="PF14223">
    <property type="entry name" value="Retrotran_gag_2"/>
    <property type="match status" value="1"/>
</dbReference>
<feature type="domain" description="CCHC-type" evidence="7">
    <location>
        <begin position="214"/>
        <end position="228"/>
    </location>
</feature>
<dbReference type="InterPro" id="IPR012337">
    <property type="entry name" value="RNaseH-like_sf"/>
</dbReference>
<comment type="caution">
    <text evidence="9">The sequence shown here is derived from an EMBL/GenBank/DDBJ whole genome shotgun (WGS) entry which is preliminary data.</text>
</comment>
<dbReference type="InterPro" id="IPR036875">
    <property type="entry name" value="Znf_CCHC_sf"/>
</dbReference>
<feature type="region of interest" description="Disordered" evidence="6">
    <location>
        <begin position="725"/>
        <end position="803"/>
    </location>
</feature>
<keyword evidence="1" id="KW-0645">Protease</keyword>
<dbReference type="SUPFAM" id="SSF56672">
    <property type="entry name" value="DNA/RNA polymerases"/>
    <property type="match status" value="1"/>
</dbReference>
<evidence type="ECO:0000256" key="5">
    <source>
        <dbReference type="PROSITE-ProRule" id="PRU00047"/>
    </source>
</evidence>
<dbReference type="Pfam" id="PF07727">
    <property type="entry name" value="RVT_2"/>
    <property type="match status" value="1"/>
</dbReference>
<dbReference type="InterPro" id="IPR057670">
    <property type="entry name" value="SH3_retrovirus"/>
</dbReference>
<dbReference type="EMBL" id="JARGEI010000019">
    <property type="protein sequence ID" value="KAJ8714556.1"/>
    <property type="molecule type" value="Genomic_DNA"/>
</dbReference>
<dbReference type="InterPro" id="IPR054722">
    <property type="entry name" value="PolX-like_BBD"/>
</dbReference>
<evidence type="ECO:0000256" key="1">
    <source>
        <dbReference type="ARBA" id="ARBA00022670"/>
    </source>
</evidence>
<organism evidence="9 10">
    <name type="scientific">Mythimna separata</name>
    <name type="common">Oriental armyworm</name>
    <name type="synonym">Pseudaletia separata</name>
    <dbReference type="NCBI Taxonomy" id="271217"/>
    <lineage>
        <taxon>Eukaryota</taxon>
        <taxon>Metazoa</taxon>
        <taxon>Ecdysozoa</taxon>
        <taxon>Arthropoda</taxon>
        <taxon>Hexapoda</taxon>
        <taxon>Insecta</taxon>
        <taxon>Pterygota</taxon>
        <taxon>Neoptera</taxon>
        <taxon>Endopterygota</taxon>
        <taxon>Lepidoptera</taxon>
        <taxon>Glossata</taxon>
        <taxon>Ditrysia</taxon>
        <taxon>Noctuoidea</taxon>
        <taxon>Noctuidae</taxon>
        <taxon>Noctuinae</taxon>
        <taxon>Hadenini</taxon>
        <taxon>Mythimna</taxon>
    </lineage>
</organism>
<evidence type="ECO:0000256" key="6">
    <source>
        <dbReference type="SAM" id="MobiDB-lite"/>
    </source>
</evidence>
<dbReference type="GO" id="GO:0042575">
    <property type="term" value="C:DNA polymerase complex"/>
    <property type="evidence" value="ECO:0007669"/>
    <property type="project" value="UniProtKB-ARBA"/>
</dbReference>
<dbReference type="CDD" id="cd09272">
    <property type="entry name" value="RNase_HI_RT_Ty1"/>
    <property type="match status" value="1"/>
</dbReference>
<evidence type="ECO:0000259" key="8">
    <source>
        <dbReference type="PROSITE" id="PS50994"/>
    </source>
</evidence>
<evidence type="ECO:0000313" key="9">
    <source>
        <dbReference type="EMBL" id="KAJ8714556.1"/>
    </source>
</evidence>
<gene>
    <name evidence="9" type="ORF">PYW07_002781</name>
</gene>
<sequence>MDENKTLGSHIKLEGASNWNVWKFQSTILLRSQDLLDVVQGARVKPEDAAGKEKWEKQDAKAQTWLVTRMSENAMMHILTCSTSAEMWKKLSSVYEQTSETSKHIIQQRFFQYKFEEGTDMSTFLSKIEELKNLLKQMGENISENFVITKVLMSLPAKYKHFVSAWESAPEEKQTYDNLVARLLIEEERSKDKEEESQQSAAFIAKKVEKKNIKCYKCNKMGHFQSECYSNNRNNNNSDSGNKQVKKCLYCKKLGHLKRECWFKKGKEKDSNPGNAFVIGNSSEPFQRSQWLVDSGASQHMCRERHLFTNYSPLSNKSVIVGNGSAIKAHGCGKVALQVYDGRLWIDTTIDDVLYVPELKTNLLSVNCVTDRGYVMITDENKCKLYKQNKLCAEANRNGDMYYLDVRYKYEEANLSQVQTSLKEWHERLAHQNLQYVKTVLKKNNILFENDVEVKCESCLQGKIHRLPFSTSETKTTRVCELIHADTCGPMEVPSVGGSRYFIVLKDDYSNYRSVYFVKGKDEVKMCIENFINKAENTTNNKIRYFRSDNGLEFVNKDVRELFDRRGITHQTTVPYTPEQNGKAERENRTLVEAARTMLYAKGLPKKLWAEAVQTAAYVLNRTSKSNEPEKTPFETWTNKHFDINDLKTFGTSVFVHIPKEKRRKWDSKGEKGVMVGYGEDVKGYRIFFSNKNRVDIKRDIVFLQEGKENTEQLVMLEYDTNVLERSGQDQTSNKEKDKGVTQSHEGMEDSEISKNKQQSRQSEEMLEISAEDESSMYEPCLSDEDSSNDEEDILPPRQRSTRIKKQTPFYRCNLVSTQGSEPKSYREAMQRQDASKWQEAINRELETLNENNTWEFCEIPASVKTVSSKWVFKHKNFNGNVQHKARLVARGFEQSDKLDMYEIYAPVAKLSTFRLFVSIATKLNLHIYQMDVTGAFLYGNIDETVYLELPDGAYSGDKNIVKLKKSLYGLKKSPKYWNEKFNSVILTKGFVRSQSDTCLYTKHTGEAKTYVLLYVDDLLIFGNNNSEICDLKALLNREFKMKDLGYVSTFLGIRVSQDLKNRVTKLNQKEYLNNILQKYEMQNCKEMSTPMDLNFNIKILEENCNSVTDKNVEKICRQIIGSLSYAALGTRPDICVAMSILSRYQNKANHFLLTALKRVLRYIKHTVDYSLVYKCNNDSLRGYCDADWGGDLRDRKSTTGYCFMFENCLISWCSKKQTSVSLSSTESEYVAISVAATDACWLMNLINDFNIEKISQVVMFSDNQGAIMVANTDSVKRLKHIDIRFHYIKELIKKGKLVLKYIKTEDQIADMFTKALNKNMLCKFINKCGIYEEVLP</sequence>
<keyword evidence="10" id="KW-1185">Reference proteome</keyword>
<keyword evidence="3" id="KW-0064">Aspartyl protease</keyword>
<dbReference type="GO" id="GO:0006508">
    <property type="term" value="P:proteolysis"/>
    <property type="evidence" value="ECO:0007669"/>
    <property type="project" value="UniProtKB-KW"/>
</dbReference>
<protein>
    <recommendedName>
        <fullName evidence="11">Retrovirus-related Pol polyprotein from transposon TNT 1-94</fullName>
    </recommendedName>
</protein>
<evidence type="ECO:0000256" key="3">
    <source>
        <dbReference type="ARBA" id="ARBA00022750"/>
    </source>
</evidence>
<dbReference type="SUPFAM" id="SSF57756">
    <property type="entry name" value="Retrovirus zinc finger-like domains"/>
    <property type="match status" value="1"/>
</dbReference>
<feature type="compositionally biased region" description="Basic and acidic residues" evidence="6">
    <location>
        <begin position="733"/>
        <end position="755"/>
    </location>
</feature>
<dbReference type="InterPro" id="IPR039537">
    <property type="entry name" value="Retrotran_Ty1/copia-like"/>
</dbReference>
<dbReference type="InterPro" id="IPR025724">
    <property type="entry name" value="GAG-pre-integrase_dom"/>
</dbReference>
<dbReference type="GO" id="GO:0015074">
    <property type="term" value="P:DNA integration"/>
    <property type="evidence" value="ECO:0007669"/>
    <property type="project" value="InterPro"/>
</dbReference>
<dbReference type="GO" id="GO:0003676">
    <property type="term" value="F:nucleic acid binding"/>
    <property type="evidence" value="ECO:0007669"/>
    <property type="project" value="InterPro"/>
</dbReference>
<accession>A0AAD7YFY0</accession>
<dbReference type="GO" id="GO:0071897">
    <property type="term" value="P:DNA biosynthetic process"/>
    <property type="evidence" value="ECO:0007669"/>
    <property type="project" value="UniProtKB-ARBA"/>
</dbReference>
<dbReference type="SMART" id="SM00343">
    <property type="entry name" value="ZnF_C2HC"/>
    <property type="match status" value="2"/>
</dbReference>
<dbReference type="Pfam" id="PF00098">
    <property type="entry name" value="zf-CCHC"/>
    <property type="match status" value="1"/>
</dbReference>
<evidence type="ECO:0000313" key="10">
    <source>
        <dbReference type="Proteomes" id="UP001231518"/>
    </source>
</evidence>
<dbReference type="SUPFAM" id="SSF53098">
    <property type="entry name" value="Ribonuclease H-like"/>
    <property type="match status" value="1"/>
</dbReference>
<keyword evidence="5" id="KW-0862">Zinc</keyword>
<keyword evidence="2" id="KW-0479">Metal-binding</keyword>
<dbReference type="Gene3D" id="4.10.60.10">
    <property type="entry name" value="Zinc finger, CCHC-type"/>
    <property type="match status" value="1"/>
</dbReference>
<reference evidence="9" key="1">
    <citation type="submission" date="2023-03" db="EMBL/GenBank/DDBJ databases">
        <title>Chromosome-level genomes of two armyworms, Mythimna separata and Mythimna loreyi, provide insights into the biosynthesis and reception of sex pheromones.</title>
        <authorList>
            <person name="Zhao H."/>
        </authorList>
    </citation>
    <scope>NUCLEOTIDE SEQUENCE</scope>
    <source>
        <strain evidence="9">BeijingLab</strain>
        <tissue evidence="9">Pupa</tissue>
    </source>
</reference>
<name>A0AAD7YFY0_MYTSE</name>
<dbReference type="PROSITE" id="PS50994">
    <property type="entry name" value="INTEGRASE"/>
    <property type="match status" value="1"/>
</dbReference>
<dbReference type="PANTHER" id="PTHR42648:SF24">
    <property type="entry name" value="INTEGRASE CATALYTIC DOMAIN-CONTAINING PROTEIN"/>
    <property type="match status" value="1"/>
</dbReference>
<evidence type="ECO:0000256" key="4">
    <source>
        <dbReference type="ARBA" id="ARBA00022801"/>
    </source>
</evidence>
<feature type="compositionally biased region" description="Acidic residues" evidence="6">
    <location>
        <begin position="765"/>
        <end position="794"/>
    </location>
</feature>
<dbReference type="Proteomes" id="UP001231518">
    <property type="component" value="Chromosome 13"/>
</dbReference>
<dbReference type="InterPro" id="IPR013103">
    <property type="entry name" value="RVT_2"/>
</dbReference>
<dbReference type="Pfam" id="PF25597">
    <property type="entry name" value="SH3_retrovirus"/>
    <property type="match status" value="1"/>
</dbReference>
<dbReference type="Pfam" id="PF13976">
    <property type="entry name" value="gag_pre-integrs"/>
    <property type="match status" value="1"/>
</dbReference>
<feature type="domain" description="Integrase catalytic" evidence="8">
    <location>
        <begin position="464"/>
        <end position="641"/>
    </location>
</feature>
<proteinExistence type="predicted"/>
<evidence type="ECO:0008006" key="11">
    <source>
        <dbReference type="Google" id="ProtNLM"/>
    </source>
</evidence>
<dbReference type="PANTHER" id="PTHR42648">
    <property type="entry name" value="TRANSPOSASE, PUTATIVE-RELATED"/>
    <property type="match status" value="1"/>
</dbReference>
<evidence type="ECO:0000259" key="7">
    <source>
        <dbReference type="PROSITE" id="PS50158"/>
    </source>
</evidence>
<keyword evidence="4" id="KW-0378">Hydrolase</keyword>
<dbReference type="Gene3D" id="3.30.420.10">
    <property type="entry name" value="Ribonuclease H-like superfamily/Ribonuclease H"/>
    <property type="match status" value="1"/>
</dbReference>
<dbReference type="Pfam" id="PF00665">
    <property type="entry name" value="rve"/>
    <property type="match status" value="1"/>
</dbReference>
<keyword evidence="5" id="KW-0863">Zinc-finger</keyword>
<evidence type="ECO:0000256" key="2">
    <source>
        <dbReference type="ARBA" id="ARBA00022723"/>
    </source>
</evidence>